<dbReference type="HAMAP" id="MF_01348">
    <property type="entry name" value="Ycf48"/>
    <property type="match status" value="1"/>
</dbReference>
<dbReference type="Proteomes" id="UP000505210">
    <property type="component" value="Chromosome"/>
</dbReference>
<dbReference type="InterPro" id="IPR015943">
    <property type="entry name" value="WD40/YVTN_repeat-like_dom_sf"/>
</dbReference>
<proteinExistence type="inferred from homology"/>
<evidence type="ECO:0000256" key="3">
    <source>
        <dbReference type="ARBA" id="ARBA00023276"/>
    </source>
</evidence>
<protein>
    <recommendedName>
        <fullName evidence="4">Photosystem II assembly lipoprotein Ycf48</fullName>
    </recommendedName>
</protein>
<organism evidence="7 8">
    <name type="scientific">Thermoleptolyngbya sichuanensis A183</name>
    <dbReference type="NCBI Taxonomy" id="2737172"/>
    <lineage>
        <taxon>Bacteria</taxon>
        <taxon>Bacillati</taxon>
        <taxon>Cyanobacteriota</taxon>
        <taxon>Cyanophyceae</taxon>
        <taxon>Oculatellales</taxon>
        <taxon>Oculatellaceae</taxon>
        <taxon>Thermoleptolyngbya</taxon>
        <taxon>Thermoleptolyngbya sichuanensis</taxon>
    </lineage>
</organism>
<dbReference type="NCBIfam" id="NF010237">
    <property type="entry name" value="PRK13684.1"/>
    <property type="match status" value="1"/>
</dbReference>
<comment type="subcellular location">
    <subcellularLocation>
        <location evidence="4">Cellular thylakoid membrane</location>
        <topology evidence="4">Lipid-anchor</topology>
        <orientation evidence="4">Lumenal side</orientation>
    </subcellularLocation>
    <text evidence="4">Associated with a PSII precusor complex on the lumenal side of the thylakoid membrane.</text>
</comment>
<dbReference type="RefSeq" id="WP_172356702.1">
    <property type="nucleotide sequence ID" value="NZ_CP053661.1"/>
</dbReference>
<dbReference type="InterPro" id="IPR028203">
    <property type="entry name" value="PSII_CF48-like_dom"/>
</dbReference>
<keyword evidence="2 4" id="KW-0732">Signal</keyword>
<keyword evidence="4" id="KW-0793">Thylakoid</keyword>
<keyword evidence="1 4" id="KW-0602">Photosynthesis</keyword>
<dbReference type="GO" id="GO:0031676">
    <property type="term" value="C:plasma membrane-derived thylakoid membrane"/>
    <property type="evidence" value="ECO:0007669"/>
    <property type="project" value="UniProtKB-SubCell"/>
</dbReference>
<dbReference type="Pfam" id="PF14870">
    <property type="entry name" value="PSII_BNR"/>
    <property type="match status" value="1"/>
</dbReference>
<sequence>MNRLLLSFRRILILLAVLVLSTGCSRGYLPSTSFNPWQVVELPTTATLSDVAFVGNSPHGWLVGKSATLLETQDGGKTWELRSLDLGDDLSYSFTSVSFAGEEGWIAGQPSILLHTTDGGKSWLRVPLSAQLPGSPNTVKALGPKTAEMTTDIGAIYQTKDGGRSWQALVQEAVGVVRNISRSDDGRYVAVSARGNFYSTWEPGQDAWQPHNRTSSRRLQNMGFAKDGRLWLLARGGLVQFSDSEDYEAWGEQVAPEFATSWGLLDLAYRTPDEIWVAGGSGNLLYSGDGGQTWQKDRAVEDVPSNFYKIVFDSPERGFILGQEGNLLRYDADAAAKAA</sequence>
<dbReference type="CDD" id="cd15482">
    <property type="entry name" value="Sialidase_non-viral"/>
    <property type="match status" value="1"/>
</dbReference>
<dbReference type="PROSITE" id="PS51257">
    <property type="entry name" value="PROKAR_LIPOPROTEIN"/>
    <property type="match status" value="1"/>
</dbReference>
<evidence type="ECO:0000256" key="2">
    <source>
        <dbReference type="ARBA" id="ARBA00022729"/>
    </source>
</evidence>
<dbReference type="Gene3D" id="2.130.10.10">
    <property type="entry name" value="YVTN repeat-like/Quinoprotein amine dehydrogenase"/>
    <property type="match status" value="2"/>
</dbReference>
<dbReference type="InterPro" id="IPR016705">
    <property type="entry name" value="Ycf48/Hcf136"/>
</dbReference>
<dbReference type="GO" id="GO:0031977">
    <property type="term" value="C:thylakoid lumen"/>
    <property type="evidence" value="ECO:0007669"/>
    <property type="project" value="UniProtKB-UniRule"/>
</dbReference>
<dbReference type="PANTHER" id="PTHR47199:SF2">
    <property type="entry name" value="PHOTOSYSTEM II STABILITY_ASSEMBLY FACTOR HCF136, CHLOROPLASTIC"/>
    <property type="match status" value="1"/>
</dbReference>
<dbReference type="PIRSF" id="PIRSF017875">
    <property type="entry name" value="PSII_HCF136"/>
    <property type="match status" value="1"/>
</dbReference>
<dbReference type="GO" id="GO:0015979">
    <property type="term" value="P:photosynthesis"/>
    <property type="evidence" value="ECO:0007669"/>
    <property type="project" value="UniProtKB-KW"/>
</dbReference>
<dbReference type="PANTHER" id="PTHR47199">
    <property type="entry name" value="PHOTOSYSTEM II STABILITY/ASSEMBLY FACTOR HCF136, CHLOROPLASTIC"/>
    <property type="match status" value="1"/>
</dbReference>
<evidence type="ECO:0000256" key="5">
    <source>
        <dbReference type="PIRNR" id="PIRNR017875"/>
    </source>
</evidence>
<dbReference type="KEGG" id="theu:HPC62_14185"/>
<evidence type="ECO:0000313" key="8">
    <source>
        <dbReference type="Proteomes" id="UP000505210"/>
    </source>
</evidence>
<evidence type="ECO:0000259" key="6">
    <source>
        <dbReference type="Pfam" id="PF14870"/>
    </source>
</evidence>
<comment type="subunit">
    <text evidence="4">Part of early PSII assembly complexes which includes D1 (psbA) and PsbI; not found in mature PSII. Binds to the lumenal side of PSII complexes. Interacts with YidC.</text>
</comment>
<gene>
    <name evidence="4" type="primary">ycf48</name>
    <name evidence="7" type="ORF">HPC62_14185</name>
</gene>
<evidence type="ECO:0000256" key="4">
    <source>
        <dbReference type="HAMAP-Rule" id="MF_01348"/>
    </source>
</evidence>
<name>A0A6M8BAZ8_9CYAN</name>
<dbReference type="EMBL" id="CP053661">
    <property type="protein sequence ID" value="QKD83192.1"/>
    <property type="molecule type" value="Genomic_DNA"/>
</dbReference>
<feature type="domain" description="Photosynthesis system II assembly factor Ycf48/Hcf136-like" evidence="6">
    <location>
        <begin position="31"/>
        <end position="330"/>
    </location>
</feature>
<comment type="function">
    <text evidence="4">A factor required for optimal assembly of photosystem II (PSII), acting in the early stages of PSII assembly. Also plays a role in replacement of photodamaged D1 (psbA). Assists YidC in synthesis of chlorophyll-binding proteins.</text>
</comment>
<comment type="similarity">
    <text evidence="4 5">Belongs to the Ycf48 family.</text>
</comment>
<evidence type="ECO:0000313" key="7">
    <source>
        <dbReference type="EMBL" id="QKD83192.1"/>
    </source>
</evidence>
<accession>A0A6M8BAZ8</accession>
<evidence type="ECO:0000256" key="1">
    <source>
        <dbReference type="ARBA" id="ARBA00022531"/>
    </source>
</evidence>
<keyword evidence="8" id="KW-1185">Reference proteome</keyword>
<comment type="domain">
    <text evidence="4">A 7-bladed beta-propeller torus, about 55 by 55 Angstroms, with a depth of about 25 Angstroms and a central pore.</text>
</comment>
<dbReference type="GO" id="GO:0009523">
    <property type="term" value="C:photosystem II"/>
    <property type="evidence" value="ECO:0007669"/>
    <property type="project" value="UniProtKB-KW"/>
</dbReference>
<dbReference type="SUPFAM" id="SSF110296">
    <property type="entry name" value="Oligoxyloglucan reducing end-specific cellobiohydrolase"/>
    <property type="match status" value="1"/>
</dbReference>
<reference evidence="7 8" key="1">
    <citation type="submission" date="2020-05" db="EMBL/GenBank/DDBJ databases">
        <title>Complete genome sequence of of a novel Thermoleptolyngbya strain isolated from hot springs of Ganzi, Sichuan China.</title>
        <authorList>
            <person name="Tang J."/>
            <person name="Daroch M."/>
            <person name="Li L."/>
            <person name="Waleron K."/>
            <person name="Waleron M."/>
            <person name="Waleron M."/>
        </authorList>
    </citation>
    <scope>NUCLEOTIDE SEQUENCE [LARGE SCALE GENOMIC DNA]</scope>
    <source>
        <strain evidence="7 8">PKUAC-SCTA183</strain>
    </source>
</reference>
<dbReference type="AlphaFoldDB" id="A0A6M8BAZ8"/>
<keyword evidence="3 4" id="KW-0604">Photosystem II</keyword>